<dbReference type="Proteomes" id="UP001163321">
    <property type="component" value="Chromosome 8"/>
</dbReference>
<evidence type="ECO:0000313" key="1">
    <source>
        <dbReference type="EMBL" id="KAI9907729.1"/>
    </source>
</evidence>
<keyword evidence="2" id="KW-1185">Reference proteome</keyword>
<evidence type="ECO:0000313" key="2">
    <source>
        <dbReference type="Proteomes" id="UP001163321"/>
    </source>
</evidence>
<reference evidence="1 2" key="1">
    <citation type="journal article" date="2022" name="bioRxiv">
        <title>The genome of the oomycete Peronosclerospora sorghi, a cosmopolitan pathogen of maize and sorghum, is inflated with dispersed pseudogenes.</title>
        <authorList>
            <person name="Fletcher K."/>
            <person name="Martin F."/>
            <person name="Isakeit T."/>
            <person name="Cavanaugh K."/>
            <person name="Magill C."/>
            <person name="Michelmore R."/>
        </authorList>
    </citation>
    <scope>NUCLEOTIDE SEQUENCE [LARGE SCALE GENOMIC DNA]</scope>
    <source>
        <strain evidence="1">P6</strain>
    </source>
</reference>
<protein>
    <submittedName>
        <fullName evidence="1">Uncharacterized protein</fullName>
    </submittedName>
</protein>
<proteinExistence type="predicted"/>
<dbReference type="EMBL" id="CM047587">
    <property type="protein sequence ID" value="KAI9907729.1"/>
    <property type="molecule type" value="Genomic_DNA"/>
</dbReference>
<comment type="caution">
    <text evidence="1">The sequence shown here is derived from an EMBL/GenBank/DDBJ whole genome shotgun (WGS) entry which is preliminary data.</text>
</comment>
<name>A0ACC0VP71_9STRA</name>
<sequence>MEDVRMLEVASFYKGSVRWSYGVYRGAQRSNGNSSGRWYCSREGSNMGRKLRCINCAGGILCTWKENSMWTTFGIQAKC</sequence>
<accession>A0ACC0VP71</accession>
<organism evidence="1 2">
    <name type="scientific">Peronosclerospora sorghi</name>
    <dbReference type="NCBI Taxonomy" id="230839"/>
    <lineage>
        <taxon>Eukaryota</taxon>
        <taxon>Sar</taxon>
        <taxon>Stramenopiles</taxon>
        <taxon>Oomycota</taxon>
        <taxon>Peronosporomycetes</taxon>
        <taxon>Peronosporales</taxon>
        <taxon>Peronosporaceae</taxon>
        <taxon>Peronosclerospora</taxon>
    </lineage>
</organism>
<gene>
    <name evidence="1" type="ORF">PsorP6_004787</name>
</gene>